<feature type="compositionally biased region" description="Polar residues" evidence="6">
    <location>
        <begin position="383"/>
        <end position="413"/>
    </location>
</feature>
<dbReference type="InterPro" id="IPR001005">
    <property type="entry name" value="SANT/Myb"/>
</dbReference>
<keyword evidence="9" id="KW-1185">Reference proteome</keyword>
<evidence type="ECO:0000256" key="3">
    <source>
        <dbReference type="ARBA" id="ARBA00022833"/>
    </source>
</evidence>
<keyword evidence="4" id="KW-0238">DNA-binding</keyword>
<feature type="region of interest" description="Disordered" evidence="6">
    <location>
        <begin position="381"/>
        <end position="488"/>
    </location>
</feature>
<feature type="compositionally biased region" description="Polar residues" evidence="6">
    <location>
        <begin position="114"/>
        <end position="125"/>
    </location>
</feature>
<dbReference type="GO" id="GO:0000122">
    <property type="term" value="P:negative regulation of transcription by RNA polymerase II"/>
    <property type="evidence" value="ECO:0007669"/>
    <property type="project" value="TreeGrafter"/>
</dbReference>
<feature type="compositionally biased region" description="Polar residues" evidence="6">
    <location>
        <begin position="475"/>
        <end position="485"/>
    </location>
</feature>
<reference evidence="8" key="2">
    <citation type="submission" date="2021-05" db="EMBL/GenBank/DDBJ databases">
        <authorList>
            <person name="Pain A."/>
        </authorList>
    </citation>
    <scope>NUCLEOTIDE SEQUENCE</scope>
    <source>
        <strain evidence="8">1802A</strain>
    </source>
</reference>
<feature type="compositionally biased region" description="Basic and acidic residues" evidence="6">
    <location>
        <begin position="315"/>
        <end position="331"/>
    </location>
</feature>
<evidence type="ECO:0000313" key="9">
    <source>
        <dbReference type="Proteomes" id="UP001195914"/>
    </source>
</evidence>
<dbReference type="AlphaFoldDB" id="A0AAD9GC90"/>
<feature type="region of interest" description="Disordered" evidence="6">
    <location>
        <begin position="112"/>
        <end position="183"/>
    </location>
</feature>
<dbReference type="GO" id="GO:0003714">
    <property type="term" value="F:transcription corepressor activity"/>
    <property type="evidence" value="ECO:0007669"/>
    <property type="project" value="TreeGrafter"/>
</dbReference>
<dbReference type="FunFam" id="1.10.10.60:FF:000012">
    <property type="entry name" value="Metastasis-associated 1 family, member 3"/>
    <property type="match status" value="1"/>
</dbReference>
<dbReference type="GO" id="GO:0042826">
    <property type="term" value="F:histone deacetylase binding"/>
    <property type="evidence" value="ECO:0007669"/>
    <property type="project" value="TreeGrafter"/>
</dbReference>
<dbReference type="SMART" id="SM00717">
    <property type="entry name" value="SANT"/>
    <property type="match status" value="1"/>
</dbReference>
<feature type="compositionally biased region" description="Basic and acidic residues" evidence="6">
    <location>
        <begin position="133"/>
        <end position="155"/>
    </location>
</feature>
<name>A0AAD9GC90_BABDI</name>
<evidence type="ECO:0000313" key="8">
    <source>
        <dbReference type="EMBL" id="KAK1935863.1"/>
    </source>
</evidence>
<keyword evidence="1" id="KW-0479">Metal-binding</keyword>
<dbReference type="InterPro" id="IPR009057">
    <property type="entry name" value="Homeodomain-like_sf"/>
</dbReference>
<dbReference type="Proteomes" id="UP001195914">
    <property type="component" value="Unassembled WGS sequence"/>
</dbReference>
<feature type="domain" description="SANT" evidence="7">
    <location>
        <begin position="619"/>
        <end position="670"/>
    </location>
</feature>
<keyword evidence="2" id="KW-0863">Zinc-finger</keyword>
<dbReference type="SUPFAM" id="SSF46689">
    <property type="entry name" value="Homeodomain-like"/>
    <property type="match status" value="1"/>
</dbReference>
<protein>
    <recommendedName>
        <fullName evidence="7">SANT domain-containing protein</fullName>
    </recommendedName>
</protein>
<evidence type="ECO:0000256" key="6">
    <source>
        <dbReference type="SAM" id="MobiDB-lite"/>
    </source>
</evidence>
<keyword evidence="3" id="KW-0862">Zinc</keyword>
<feature type="compositionally biased region" description="Basic and acidic residues" evidence="6">
    <location>
        <begin position="262"/>
        <end position="277"/>
    </location>
</feature>
<keyword evidence="5" id="KW-0539">Nucleus</keyword>
<gene>
    <name evidence="8" type="ORF">X943_000055</name>
</gene>
<dbReference type="PANTHER" id="PTHR10865">
    <property type="entry name" value="METASTASIS-ASSOCIATED PROTEIN AND MESODERM INDUCTION EARLY RESPONSE PROTEIN"/>
    <property type="match status" value="1"/>
</dbReference>
<dbReference type="InterPro" id="IPR040138">
    <property type="entry name" value="MIER/MTA"/>
</dbReference>
<feature type="region of interest" description="Disordered" evidence="6">
    <location>
        <begin position="532"/>
        <end position="555"/>
    </location>
</feature>
<reference evidence="8" key="1">
    <citation type="journal article" date="2014" name="Nucleic Acids Res.">
        <title>The evolutionary dynamics of variant antigen genes in Babesia reveal a history of genomic innovation underlying host-parasite interaction.</title>
        <authorList>
            <person name="Jackson A.P."/>
            <person name="Otto T.D."/>
            <person name="Darby A."/>
            <person name="Ramaprasad A."/>
            <person name="Xia D."/>
            <person name="Echaide I.E."/>
            <person name="Farber M."/>
            <person name="Gahlot S."/>
            <person name="Gamble J."/>
            <person name="Gupta D."/>
            <person name="Gupta Y."/>
            <person name="Jackson L."/>
            <person name="Malandrin L."/>
            <person name="Malas T.B."/>
            <person name="Moussa E."/>
            <person name="Nair M."/>
            <person name="Reid A.J."/>
            <person name="Sanders M."/>
            <person name="Sharma J."/>
            <person name="Tracey A."/>
            <person name="Quail M.A."/>
            <person name="Weir W."/>
            <person name="Wastling J.M."/>
            <person name="Hall N."/>
            <person name="Willadsen P."/>
            <person name="Lingelbach K."/>
            <person name="Shiels B."/>
            <person name="Tait A."/>
            <person name="Berriman M."/>
            <person name="Allred D.R."/>
            <person name="Pain A."/>
        </authorList>
    </citation>
    <scope>NUCLEOTIDE SEQUENCE</scope>
    <source>
        <strain evidence="8">1802A</strain>
    </source>
</reference>
<dbReference type="EMBL" id="JAHBMH010000044">
    <property type="protein sequence ID" value="KAK1935863.1"/>
    <property type="molecule type" value="Genomic_DNA"/>
</dbReference>
<evidence type="ECO:0000256" key="1">
    <source>
        <dbReference type="ARBA" id="ARBA00022723"/>
    </source>
</evidence>
<dbReference type="Gene3D" id="1.10.10.60">
    <property type="entry name" value="Homeodomain-like"/>
    <property type="match status" value="1"/>
</dbReference>
<dbReference type="GO" id="GO:0008270">
    <property type="term" value="F:zinc ion binding"/>
    <property type="evidence" value="ECO:0007669"/>
    <property type="project" value="UniProtKB-KW"/>
</dbReference>
<evidence type="ECO:0000256" key="4">
    <source>
        <dbReference type="ARBA" id="ARBA00023125"/>
    </source>
</evidence>
<dbReference type="PROSITE" id="PS51293">
    <property type="entry name" value="SANT"/>
    <property type="match status" value="1"/>
</dbReference>
<evidence type="ECO:0000256" key="5">
    <source>
        <dbReference type="ARBA" id="ARBA00023242"/>
    </source>
</evidence>
<dbReference type="GO" id="GO:0005654">
    <property type="term" value="C:nucleoplasm"/>
    <property type="evidence" value="ECO:0007669"/>
    <property type="project" value="TreeGrafter"/>
</dbReference>
<organism evidence="8 9">
    <name type="scientific">Babesia divergens</name>
    <dbReference type="NCBI Taxonomy" id="32595"/>
    <lineage>
        <taxon>Eukaryota</taxon>
        <taxon>Sar</taxon>
        <taxon>Alveolata</taxon>
        <taxon>Apicomplexa</taxon>
        <taxon>Aconoidasida</taxon>
        <taxon>Piroplasmida</taxon>
        <taxon>Babesiidae</taxon>
        <taxon>Babesia</taxon>
    </lineage>
</organism>
<feature type="compositionally biased region" description="Basic and acidic residues" evidence="6">
    <location>
        <begin position="537"/>
        <end position="550"/>
    </location>
</feature>
<accession>A0AAD9GC90</accession>
<evidence type="ECO:0000256" key="2">
    <source>
        <dbReference type="ARBA" id="ARBA00022771"/>
    </source>
</evidence>
<comment type="caution">
    <text evidence="8">The sequence shown here is derived from an EMBL/GenBank/DDBJ whole genome shotgun (WGS) entry which is preliminary data.</text>
</comment>
<sequence length="680" mass="77065">MDRDYYATRRTSRLRDTFTRWSPDRGAESSRSKYGYRRNDAESYIGVESSYRDADKRKHVTRYRRYSPEDSYARQYNRIPSYSRRAHNSDDYAEYNTRSRYYSSKETALDDGRYTTSIPRNSTTKHVSHRKTAREDTISRRPATRWDETVEDSKRLIPNTNSTMQLRYGGRRREDPEDVPQPYKTDAVDAKVYSAERSMRSRVPSPRIAQMRAMTTRGVVETNQLNDTADAKVVIKTEITTIEPPNDPSLEAATVKEQNTAEEHIAVDNTTELRTDLNNDNALPIPESPVKKKRGRPKGVKNTTIKTPPMSMNDNAKDEKEKASRDPDQHATPDNTPSKKRASVRIRSNSSLISYSISTRHTNDAYEEQLKKAIALSIKEQTRAPQTTTKSRNPAADSSTGGATKAKQSSTGSPDDDIDNADYVPETSASHSNDATKKTRAKATAKSTTSKKTDKAPTKARGTKRIKESAVETPATESQQQTASVQPHDAVSIVNDGAGSAKMLFFEEYLDMSERMYCGKPLCVRQAHGESATTHHASNDHTTQVHRENTTDGTVDGVKHENIAVTNKSVNDAVTTASDSKKTAEQASEDTLFEFQCSNLDLRFRVSFAMLTSDVRQSQMLDLWGPKELVLFELGMFKHGKEFHEIQRNIPTKTVQEIVDMYYFWKKTNRYKLWKANRLY</sequence>
<feature type="region of interest" description="Disordered" evidence="6">
    <location>
        <begin position="262"/>
        <end position="347"/>
    </location>
</feature>
<evidence type="ECO:0000259" key="7">
    <source>
        <dbReference type="PROSITE" id="PS51293"/>
    </source>
</evidence>
<dbReference type="PANTHER" id="PTHR10865:SF28">
    <property type="entry name" value="ELM2 DOMAIN-CONTAINING PROTEIN"/>
    <property type="match status" value="1"/>
</dbReference>
<dbReference type="GO" id="GO:0003677">
    <property type="term" value="F:DNA binding"/>
    <property type="evidence" value="ECO:0007669"/>
    <property type="project" value="UniProtKB-KW"/>
</dbReference>
<proteinExistence type="predicted"/>
<dbReference type="InterPro" id="IPR017884">
    <property type="entry name" value="SANT_dom"/>
</dbReference>
<feature type="compositionally biased region" description="Polar residues" evidence="6">
    <location>
        <begin position="302"/>
        <end position="314"/>
    </location>
</feature>